<dbReference type="STRING" id="1254432.SCE1572_32985"/>
<sequence>MGRLSGGLGSGACTAFLVDPAGRPEAPAHVLTNAHCTHEWAAETAANAVFVDTEATPELRMIFNYFRDTEGAQVEVPAKAIRYATMKGTDLAVVELDTTIGALAERGVVALGLAPSAPPPGGRVSVVGAPQLDVEFLRRARCSEEGTFDIVEYRWHWFGAHRNRCDDIANGSSGSPVLDEAQRVYAVVNTTTLGSPPDGDCFLGRPCEVGAPPGVSVEGASYAVDVTGVSACFGDDGRFALDREGCALDAGRALDVLTYPAPRERPSDPATGATNTWEVTLGARDALGFFRYKLGRAGEVDCRRQEGYSAPLKLDSQDLSAIALPEAEGVHLLCALAGPTATPDAAWQPLSFPTVVLTTIDTTPPSRRPALSRGGDAAEGLRVEPIFSLPEHADFEYRFGPPDTTDCDDPAAEWRRYRRIPIFLDPRDLPARFCVRPTDWVGNVGEPFDYLLPE</sequence>
<dbReference type="PATRIC" id="fig|1254432.3.peg.7480"/>
<dbReference type="InterPro" id="IPR009003">
    <property type="entry name" value="Peptidase_S1_PA"/>
</dbReference>
<dbReference type="AlphaFoldDB" id="S4Y3U2"/>
<dbReference type="Proteomes" id="UP000014803">
    <property type="component" value="Chromosome"/>
</dbReference>
<dbReference type="HOGENOM" id="CLU_041788_0_0_7"/>
<dbReference type="InterPro" id="IPR043504">
    <property type="entry name" value="Peptidase_S1_PA_chymotrypsin"/>
</dbReference>
<dbReference type="RefSeq" id="WP_020738501.1">
    <property type="nucleotide sequence ID" value="NC_021658.1"/>
</dbReference>
<organism evidence="1 2">
    <name type="scientific">Sorangium cellulosum So0157-2</name>
    <dbReference type="NCBI Taxonomy" id="1254432"/>
    <lineage>
        <taxon>Bacteria</taxon>
        <taxon>Pseudomonadati</taxon>
        <taxon>Myxococcota</taxon>
        <taxon>Polyangia</taxon>
        <taxon>Polyangiales</taxon>
        <taxon>Polyangiaceae</taxon>
        <taxon>Sorangium</taxon>
    </lineage>
</organism>
<gene>
    <name evidence="1" type="ORF">SCE1572_32985</name>
</gene>
<proteinExistence type="predicted"/>
<accession>S4Y3U2</accession>
<protein>
    <recommendedName>
        <fullName evidence="3">Peptidase S1 domain-containing protein</fullName>
    </recommendedName>
</protein>
<reference evidence="1 2" key="1">
    <citation type="journal article" date="2013" name="Sci. Rep.">
        <title>Extraordinary expansion of a Sorangium cellulosum genome from an alkaline milieu.</title>
        <authorList>
            <person name="Han K."/>
            <person name="Li Z.F."/>
            <person name="Peng R."/>
            <person name="Zhu L.P."/>
            <person name="Zhou T."/>
            <person name="Wang L.G."/>
            <person name="Li S.G."/>
            <person name="Zhang X.B."/>
            <person name="Hu W."/>
            <person name="Wu Z.H."/>
            <person name="Qin N."/>
            <person name="Li Y.Z."/>
        </authorList>
    </citation>
    <scope>NUCLEOTIDE SEQUENCE [LARGE SCALE GENOMIC DNA]</scope>
    <source>
        <strain evidence="1 2">So0157-2</strain>
    </source>
</reference>
<dbReference type="EMBL" id="CP003969">
    <property type="protein sequence ID" value="AGP38885.1"/>
    <property type="molecule type" value="Genomic_DNA"/>
</dbReference>
<evidence type="ECO:0000313" key="2">
    <source>
        <dbReference type="Proteomes" id="UP000014803"/>
    </source>
</evidence>
<dbReference type="SUPFAM" id="SSF50494">
    <property type="entry name" value="Trypsin-like serine proteases"/>
    <property type="match status" value="1"/>
</dbReference>
<dbReference type="Gene3D" id="2.40.10.10">
    <property type="entry name" value="Trypsin-like serine proteases"/>
    <property type="match status" value="2"/>
</dbReference>
<evidence type="ECO:0000313" key="1">
    <source>
        <dbReference type="EMBL" id="AGP38885.1"/>
    </source>
</evidence>
<name>S4Y3U2_SORCE</name>
<dbReference type="KEGG" id="scu:SCE1572_32985"/>
<dbReference type="Pfam" id="PF13365">
    <property type="entry name" value="Trypsin_2"/>
    <property type="match status" value="1"/>
</dbReference>
<dbReference type="eggNOG" id="COG3591">
    <property type="taxonomic scope" value="Bacteria"/>
</dbReference>
<evidence type="ECO:0008006" key="3">
    <source>
        <dbReference type="Google" id="ProtNLM"/>
    </source>
</evidence>